<gene>
    <name evidence="2" type="ORF">LCGC14_2552760</name>
</gene>
<accession>A0A0F9AN13</accession>
<evidence type="ECO:0000313" key="2">
    <source>
        <dbReference type="EMBL" id="KKL10745.1"/>
    </source>
</evidence>
<organism evidence="2">
    <name type="scientific">marine sediment metagenome</name>
    <dbReference type="NCBI Taxonomy" id="412755"/>
    <lineage>
        <taxon>unclassified sequences</taxon>
        <taxon>metagenomes</taxon>
        <taxon>ecological metagenomes</taxon>
    </lineage>
</organism>
<protein>
    <submittedName>
        <fullName evidence="2">Uncharacterized protein</fullName>
    </submittedName>
</protein>
<name>A0A0F9AN13_9ZZZZ</name>
<comment type="caution">
    <text evidence="2">The sequence shown here is derived from an EMBL/GenBank/DDBJ whole genome shotgun (WGS) entry which is preliminary data.</text>
</comment>
<sequence length="354" mass="39144">MGVSETVFSRERAGHEAAAGSIGRPRAGGASGALPMNPSEAETTPMDHNTVRRLAFIRYLYQTAISQSQHPVPLCCASLLTMHDAVELFLQLASEHLNVGEDRTPFMGYWEMLAQAIGDELGQKESMRRLNKARVAIKHHGTFPSQLDLEAFRGSTTSFFEDNTPLVFGVAITDVSLIEYVNPEIARTLLKKAEVLLEASDTQGALENLALSFAEMIDDYASRKRQGFSPSPFYFGQDLTSLDSFGMGLGSTVTGLGAFVDRVKESIESMQEAIRILALGLDYRKYSRFRQLIPKVTKMRSGQYHIGGRPSRESVPSVEDVRFCLDFVIECSLALAEFDYTVPAERQTRGQPRG</sequence>
<evidence type="ECO:0000256" key="1">
    <source>
        <dbReference type="SAM" id="MobiDB-lite"/>
    </source>
</evidence>
<reference evidence="2" key="1">
    <citation type="journal article" date="2015" name="Nature">
        <title>Complex archaea that bridge the gap between prokaryotes and eukaryotes.</title>
        <authorList>
            <person name="Spang A."/>
            <person name="Saw J.H."/>
            <person name="Jorgensen S.L."/>
            <person name="Zaremba-Niedzwiedzka K."/>
            <person name="Martijn J."/>
            <person name="Lind A.E."/>
            <person name="van Eijk R."/>
            <person name="Schleper C."/>
            <person name="Guy L."/>
            <person name="Ettema T.J."/>
        </authorList>
    </citation>
    <scope>NUCLEOTIDE SEQUENCE</scope>
</reference>
<dbReference type="EMBL" id="LAZR01041935">
    <property type="protein sequence ID" value="KKL10745.1"/>
    <property type="molecule type" value="Genomic_DNA"/>
</dbReference>
<proteinExistence type="predicted"/>
<feature type="region of interest" description="Disordered" evidence="1">
    <location>
        <begin position="1"/>
        <end position="44"/>
    </location>
</feature>
<dbReference type="AlphaFoldDB" id="A0A0F9AN13"/>